<feature type="modified residue" description="4-aspartylphosphate" evidence="8">
    <location>
        <position position="51"/>
    </location>
</feature>
<accession>A0A3T1CZL4</accession>
<dbReference type="CDD" id="cd17536">
    <property type="entry name" value="REC_YesN-like"/>
    <property type="match status" value="1"/>
</dbReference>
<dbReference type="InterPro" id="IPR051552">
    <property type="entry name" value="HptR"/>
</dbReference>
<name>A0A3T1CZL4_9BACL</name>
<organism evidence="12 13">
    <name type="scientific">Cohnella abietis</name>
    <dbReference type="NCBI Taxonomy" id="2507935"/>
    <lineage>
        <taxon>Bacteria</taxon>
        <taxon>Bacillati</taxon>
        <taxon>Bacillota</taxon>
        <taxon>Bacilli</taxon>
        <taxon>Bacillales</taxon>
        <taxon>Paenibacillaceae</taxon>
        <taxon>Cohnella</taxon>
    </lineage>
</organism>
<dbReference type="SUPFAM" id="SSF46689">
    <property type="entry name" value="Homeodomain-like"/>
    <property type="match status" value="2"/>
</dbReference>
<dbReference type="Gene3D" id="3.40.50.2300">
    <property type="match status" value="1"/>
</dbReference>
<evidence type="ECO:0008006" key="14">
    <source>
        <dbReference type="Google" id="ProtNLM"/>
    </source>
</evidence>
<dbReference type="Pfam" id="PF12833">
    <property type="entry name" value="HTH_18"/>
    <property type="match status" value="1"/>
</dbReference>
<evidence type="ECO:0000259" key="10">
    <source>
        <dbReference type="PROSITE" id="PS01124"/>
    </source>
</evidence>
<dbReference type="PROSITE" id="PS50110">
    <property type="entry name" value="RESPONSE_REGULATORY"/>
    <property type="match status" value="1"/>
</dbReference>
<dbReference type="GO" id="GO:0000160">
    <property type="term" value="P:phosphorelay signal transduction system"/>
    <property type="evidence" value="ECO:0007669"/>
    <property type="project" value="UniProtKB-KW"/>
</dbReference>
<evidence type="ECO:0000313" key="12">
    <source>
        <dbReference type="EMBL" id="BBI31274.1"/>
    </source>
</evidence>
<dbReference type="GO" id="GO:0003700">
    <property type="term" value="F:DNA-binding transcription factor activity"/>
    <property type="evidence" value="ECO:0007669"/>
    <property type="project" value="InterPro"/>
</dbReference>
<dbReference type="EMBL" id="AP019400">
    <property type="protein sequence ID" value="BBI31274.1"/>
    <property type="molecule type" value="Genomic_DNA"/>
</dbReference>
<dbReference type="Pfam" id="PF00072">
    <property type="entry name" value="Response_reg"/>
    <property type="match status" value="1"/>
</dbReference>
<evidence type="ECO:0000256" key="2">
    <source>
        <dbReference type="ARBA" id="ARBA00022490"/>
    </source>
</evidence>
<dbReference type="AlphaFoldDB" id="A0A3T1CZL4"/>
<proteinExistence type="predicted"/>
<dbReference type="PROSITE" id="PS01124">
    <property type="entry name" value="HTH_ARAC_FAMILY_2"/>
    <property type="match status" value="1"/>
</dbReference>
<dbReference type="InterPro" id="IPR020449">
    <property type="entry name" value="Tscrpt_reg_AraC-type_HTH"/>
</dbReference>
<keyword evidence="4" id="KW-0902">Two-component regulatory system</keyword>
<keyword evidence="3 8" id="KW-0597">Phosphoprotein</keyword>
<keyword evidence="5" id="KW-0805">Transcription regulation</keyword>
<evidence type="ECO:0000259" key="11">
    <source>
        <dbReference type="PROSITE" id="PS50110"/>
    </source>
</evidence>
<feature type="domain" description="Response regulatory" evidence="11">
    <location>
        <begin position="1"/>
        <end position="116"/>
    </location>
</feature>
<evidence type="ECO:0000256" key="8">
    <source>
        <dbReference type="PROSITE-ProRule" id="PRU00169"/>
    </source>
</evidence>
<dbReference type="SMART" id="SM00448">
    <property type="entry name" value="REC"/>
    <property type="match status" value="1"/>
</dbReference>
<dbReference type="InterPro" id="IPR018060">
    <property type="entry name" value="HTH_AraC"/>
</dbReference>
<dbReference type="SUPFAM" id="SSF52172">
    <property type="entry name" value="CheY-like"/>
    <property type="match status" value="1"/>
</dbReference>
<keyword evidence="13" id="KW-1185">Reference proteome</keyword>
<keyword evidence="7" id="KW-0804">Transcription</keyword>
<keyword evidence="2" id="KW-0963">Cytoplasm</keyword>
<evidence type="ECO:0000256" key="3">
    <source>
        <dbReference type="ARBA" id="ARBA00022553"/>
    </source>
</evidence>
<dbReference type="PANTHER" id="PTHR42713:SF3">
    <property type="entry name" value="TRANSCRIPTIONAL REGULATORY PROTEIN HPTR"/>
    <property type="match status" value="1"/>
</dbReference>
<dbReference type="SMART" id="SM00342">
    <property type="entry name" value="HTH_ARAC"/>
    <property type="match status" value="1"/>
</dbReference>
<dbReference type="GO" id="GO:0005737">
    <property type="term" value="C:cytoplasm"/>
    <property type="evidence" value="ECO:0007669"/>
    <property type="project" value="UniProtKB-SubCell"/>
</dbReference>
<dbReference type="KEGG" id="cohn:KCTCHS21_06730"/>
<feature type="compositionally biased region" description="Polar residues" evidence="9">
    <location>
        <begin position="512"/>
        <end position="530"/>
    </location>
</feature>
<dbReference type="InterPro" id="IPR011006">
    <property type="entry name" value="CheY-like_superfamily"/>
</dbReference>
<evidence type="ECO:0000313" key="13">
    <source>
        <dbReference type="Proteomes" id="UP000289856"/>
    </source>
</evidence>
<dbReference type="PANTHER" id="PTHR42713">
    <property type="entry name" value="HISTIDINE KINASE-RELATED"/>
    <property type="match status" value="1"/>
</dbReference>
<feature type="region of interest" description="Disordered" evidence="9">
    <location>
        <begin position="508"/>
        <end position="530"/>
    </location>
</feature>
<evidence type="ECO:0000256" key="5">
    <source>
        <dbReference type="ARBA" id="ARBA00023015"/>
    </source>
</evidence>
<reference evidence="12 13" key="1">
    <citation type="submission" date="2019-01" db="EMBL/GenBank/DDBJ databases">
        <title>Complete genome sequence of Cohnella hallensis HS21 isolated from Korean fir (Abies koreana) rhizospheric soil.</title>
        <authorList>
            <person name="Jiang L."/>
            <person name="Kang S.W."/>
            <person name="Kim S."/>
            <person name="Jung J."/>
            <person name="Kim C.Y."/>
            <person name="Kim D.H."/>
            <person name="Kim S.W."/>
            <person name="Lee J."/>
        </authorList>
    </citation>
    <scope>NUCLEOTIDE SEQUENCE [LARGE SCALE GENOMIC DNA]</scope>
    <source>
        <strain evidence="12 13">HS21</strain>
    </source>
</reference>
<dbReference type="Proteomes" id="UP000289856">
    <property type="component" value="Chromosome"/>
</dbReference>
<feature type="domain" description="HTH araC/xylS-type" evidence="10">
    <location>
        <begin position="423"/>
        <end position="521"/>
    </location>
</feature>
<dbReference type="PRINTS" id="PR00032">
    <property type="entry name" value="HTHARAC"/>
</dbReference>
<keyword evidence="6" id="KW-0238">DNA-binding</keyword>
<dbReference type="GO" id="GO:0043565">
    <property type="term" value="F:sequence-specific DNA binding"/>
    <property type="evidence" value="ECO:0007669"/>
    <property type="project" value="InterPro"/>
</dbReference>
<evidence type="ECO:0000256" key="6">
    <source>
        <dbReference type="ARBA" id="ARBA00023125"/>
    </source>
</evidence>
<evidence type="ECO:0000256" key="4">
    <source>
        <dbReference type="ARBA" id="ARBA00023012"/>
    </source>
</evidence>
<sequence length="530" mass="61093">MIVDDEELLRTGLCKMIERMELPITVVGAACDGVEGLKMMEIDEPNVVLTDIRMPNIDGLALIRKLSEQYPRVRTIILSGYDDFDYAKQAIKLGCKDYLVKPPDFAELSELLSAIYQEFSQEREELIQLSQKNELLVRNQLLLQTDYLRKLISGKPNASISEIKEQAERLNISFLSDAYRLAILNFENRHELLQKYTPKEIGLLQYACWNITSEITQGAPCFYDELEQLIIMLPESYSYEESCEKLQEIRKSITHYLGLSVTAVLSNFYSLQLMNEGYSEAKRLLTLRLLREKSVLITVREARAHINEDIQPLMQPLRELQLLDTYSDIERQLKQWVIAVKGSAYTPAALERLKQELRIALIVLVRKLSIQEDNLGDHETIKWLEQMDMADSFTDCIKPVLQVINQANKQQETHSPYQSQSVDKAIAFIRANYNQDINLTMISEHVNKNPAYFSVMFKKKTGLGVIEYLTDFRMELAKKLLVETQMKTYQIAESTGYNDPAYFSNTFKRHSGTTPQEYRNSATIDSTRNP</sequence>
<evidence type="ECO:0000256" key="7">
    <source>
        <dbReference type="ARBA" id="ARBA00023163"/>
    </source>
</evidence>
<comment type="subcellular location">
    <subcellularLocation>
        <location evidence="1">Cytoplasm</location>
    </subcellularLocation>
</comment>
<dbReference type="InterPro" id="IPR001789">
    <property type="entry name" value="Sig_transdc_resp-reg_receiver"/>
</dbReference>
<evidence type="ECO:0000256" key="9">
    <source>
        <dbReference type="SAM" id="MobiDB-lite"/>
    </source>
</evidence>
<dbReference type="Gene3D" id="1.10.10.60">
    <property type="entry name" value="Homeodomain-like"/>
    <property type="match status" value="2"/>
</dbReference>
<gene>
    <name evidence="12" type="ORF">KCTCHS21_06730</name>
</gene>
<evidence type="ECO:0000256" key="1">
    <source>
        <dbReference type="ARBA" id="ARBA00004496"/>
    </source>
</evidence>
<dbReference type="InterPro" id="IPR009057">
    <property type="entry name" value="Homeodomain-like_sf"/>
</dbReference>
<protein>
    <recommendedName>
        <fullName evidence="14">AraC family transcriptional regulator</fullName>
    </recommendedName>
</protein>